<keyword evidence="1" id="KW-0812">Transmembrane</keyword>
<dbReference type="EMBL" id="NGJU01000007">
    <property type="protein sequence ID" value="RST96477.1"/>
    <property type="molecule type" value="Genomic_DNA"/>
</dbReference>
<evidence type="ECO:0000313" key="4">
    <source>
        <dbReference type="Proteomes" id="UP000287239"/>
    </source>
</evidence>
<accession>A0A429ZS26</accession>
<comment type="caution">
    <text evidence="3">The sequence shown here is derived from an EMBL/GenBank/DDBJ whole genome shotgun (WGS) entry which is preliminary data.</text>
</comment>
<evidence type="ECO:0000256" key="1">
    <source>
        <dbReference type="SAM" id="Phobius"/>
    </source>
</evidence>
<dbReference type="Proteomes" id="UP000287239">
    <property type="component" value="Unassembled WGS sequence"/>
</dbReference>
<dbReference type="Gene3D" id="2.60.40.10">
    <property type="entry name" value="Immunoglobulins"/>
    <property type="match status" value="1"/>
</dbReference>
<dbReference type="Gene3D" id="2.60.40.740">
    <property type="match status" value="1"/>
</dbReference>
<keyword evidence="4" id="KW-1185">Reference proteome</keyword>
<evidence type="ECO:0000259" key="2">
    <source>
        <dbReference type="Pfam" id="PF17936"/>
    </source>
</evidence>
<evidence type="ECO:0000313" key="3">
    <source>
        <dbReference type="EMBL" id="RST96477.1"/>
    </source>
</evidence>
<name>A0A429ZS26_9ENTE</name>
<sequence>MTVADGGFKEKDGEYMSRKVYLKLGIVLSMLFVSMTLNLHWNTKQELKGATLTTESNEVSSQLVEEIIEEGSTNSTSEEVEVIPVTTAESQVELTTKSTNVPETVAENELTSRKAQTEKVKTFSELVKAMLDNTVERIVLTADLSQGNQWIDTVYFGGKSFEIDGNGHSITFNSAERTGFNFRKSNAGNLTLKISNITLKKSRGSLARGVAKNMFDFDLRGSNEYKEIIFENVTVPADNKTPLIKANNDSVVRVIGDNEFHNNDTFVFTQRNDPKNPFFNAKNLIFDHTTVKTDVFTDFIYQGKAKSTIEITGSEIEHTTKGGRFIFSYGDKLKLDKSIITSNSEWVAEGYQRESDIYMESDKVKVMLKDSELSLNSIYTAVLQIAGKEASLEVNNSLFNIDFEERNYDRFGTNSAIRFFNEGATYLITNKSEVNFRKKQNSGKAGGSSTIRMVGGGNIFEVIGGSTLKIVNGGGLGEDRPDYNQALEFGDPASSVSNKFIISEPESEVDILSQNGAAVTSVRNLDLELSDQATFIVDGNSARATTGIFNIKGAFNMLIDNPLYFDFVNRQSKGAVIQVGTGSRFVSTQSGLTWWEKGHDVEGSPSYDFTVFDYRLTGRDLQNIEYSEKPEFNTTIYKGQSQIARMSSNNAKPDLSYLRVPTNADKTIYGQAVVSVGPNEYRKAFVNEVRAKMTHNSQIINEKAILSKEKISQWGEASQDGIFSYKLKDFAKAGDVYKITELERGTFNNKGENIGSGQLITNEINQEVTVIDVTPPTPAIVNPLTNTSLILSGSSDEPGATVTATANGQALVDEGKKELSTVVDEEGQWHLALNQALKAGTIVQVFLTDTVGNKNPVLPKLFHDALFKEGTLITVKDDLGNHNKLVKTVKNKSRDRGTYVGDTLVYTIHVSNEKKANEIGNFTKIVLRDELPEALLLDVKTITAIDGAGREIPAANISFEKEQNTLAIKLGKLSPQEVAKVTFETRVTEAGYNTVVKNTAQAIGQSSPQTTDEVSGSVDSPGGKVLIDKVAPKITQDLRNLTSENELNLVGDVLEYRFNISNDTQSPWKEVVLIDKIPDLLVVDESSIVVIGEDHEQIETVIENNQLKINFGSAVIDQWRPYKIVFQGRIKEEAINQSFTNQGVVTGKSLDGQILKIDSNEITTVVEAGGIGFVEEPENIDFGVRELTSKKETYMPKEDISLIIRDSRGTKANWELFLKAGQELTSQINPSAKLAGALEFVTEKGERLSINNQDNLIYGQAGTIQTTQTKLLWDRHKKQGLSLNIRPGQAQSGAYQAELVWTLKDTAETVAKTEKVAKK</sequence>
<keyword evidence="1" id="KW-0472">Membrane</keyword>
<protein>
    <recommendedName>
        <fullName evidence="2">Bacterial Ig domain-containing protein</fullName>
    </recommendedName>
</protein>
<dbReference type="SUPFAM" id="SSF49401">
    <property type="entry name" value="Bacterial adhesins"/>
    <property type="match status" value="1"/>
</dbReference>
<organism evidence="3 4">
    <name type="scientific">Vagococcus salmoninarum</name>
    <dbReference type="NCBI Taxonomy" id="2739"/>
    <lineage>
        <taxon>Bacteria</taxon>
        <taxon>Bacillati</taxon>
        <taxon>Bacillota</taxon>
        <taxon>Bacilli</taxon>
        <taxon>Lactobacillales</taxon>
        <taxon>Enterococcaceae</taxon>
        <taxon>Vagococcus</taxon>
    </lineage>
</organism>
<dbReference type="InterPro" id="IPR041498">
    <property type="entry name" value="Big_6"/>
</dbReference>
<feature type="domain" description="Bacterial Ig" evidence="2">
    <location>
        <begin position="780"/>
        <end position="854"/>
    </location>
</feature>
<proteinExistence type="predicted"/>
<feature type="transmembrane region" description="Helical" evidence="1">
    <location>
        <begin position="20"/>
        <end position="41"/>
    </location>
</feature>
<dbReference type="Pfam" id="PF20585">
    <property type="entry name" value="Pectate_lyase_5"/>
    <property type="match status" value="1"/>
</dbReference>
<dbReference type="InterPro" id="IPR046776">
    <property type="entry name" value="Pectate_lyase_5"/>
</dbReference>
<dbReference type="Pfam" id="PF17936">
    <property type="entry name" value="Big_6"/>
    <property type="match status" value="1"/>
</dbReference>
<keyword evidence="1" id="KW-1133">Transmembrane helix</keyword>
<dbReference type="InterPro" id="IPR008966">
    <property type="entry name" value="Adhesion_dom_sf"/>
</dbReference>
<dbReference type="InterPro" id="IPR013783">
    <property type="entry name" value="Ig-like_fold"/>
</dbReference>
<gene>
    <name evidence="3" type="ORF">CBF35_06085</name>
</gene>
<reference evidence="3 4" key="1">
    <citation type="submission" date="2017-05" db="EMBL/GenBank/DDBJ databases">
        <title>Vagococcus spp. assemblies.</title>
        <authorList>
            <person name="Gulvik C.A."/>
        </authorList>
    </citation>
    <scope>NUCLEOTIDE SEQUENCE [LARGE SCALE GENOMIC DNA]</scope>
    <source>
        <strain evidence="3 4">NCFB 2777</strain>
    </source>
</reference>